<dbReference type="Gene3D" id="1.10.4080.10">
    <property type="entry name" value="ADP-ribosylation/Crystallin J1"/>
    <property type="match status" value="1"/>
</dbReference>
<sequence>MVAQRDPHQEYQRRVWRMQSRVRGLMLGLALGDTAGAARGGLPAAGPLRAGVSTQLACFTAEGVIRAMVRGRHKGVCHPPGVVLHAYCRWAALQGIEVPRMRRRWVSLPGDRPWPDGWLAGVPALAERRGSAPATVAALSRIEDPHSRIATPSRGCHALTRTLPVAVAGPEWAEQAGEFAALTHGDPAARSTAVQAAVLLRHCLTAPPPDGPGDPADRLAREALEKGLAALPSGPGPGRVPGDERERLSAAFRAGVDQPAEPARLARLAPDASAPSALLGGLYTAASFPGRDRFRAALEFAAGAPDGDSVACVTGALLGAVHGAEALPADLVSRHELAWVIDALARDLLAQIEDSPSGSEYVRGWDPHWWDRYPGW</sequence>
<evidence type="ECO:0000313" key="1">
    <source>
        <dbReference type="EMBL" id="MFG3009006.1"/>
    </source>
</evidence>
<dbReference type="InterPro" id="IPR005502">
    <property type="entry name" value="Ribosyl_crysJ1"/>
</dbReference>
<name>A0ABW7AZT8_9ACTN</name>
<dbReference type="EMBL" id="JBICYV010000001">
    <property type="protein sequence ID" value="MFG3009006.1"/>
    <property type="molecule type" value="Genomic_DNA"/>
</dbReference>
<proteinExistence type="predicted"/>
<dbReference type="InterPro" id="IPR050792">
    <property type="entry name" value="ADP-ribosylglycohydrolase"/>
</dbReference>
<dbReference type="Proteomes" id="UP001604267">
    <property type="component" value="Unassembled WGS sequence"/>
</dbReference>
<gene>
    <name evidence="1" type="ORF">ACGFZB_00825</name>
</gene>
<keyword evidence="2" id="KW-1185">Reference proteome</keyword>
<dbReference type="SUPFAM" id="SSF101478">
    <property type="entry name" value="ADP-ribosylglycohydrolase"/>
    <property type="match status" value="1"/>
</dbReference>
<protein>
    <submittedName>
        <fullName evidence="1">ADP-ribosylglycohydrolase family protein</fullName>
    </submittedName>
</protein>
<evidence type="ECO:0000313" key="2">
    <source>
        <dbReference type="Proteomes" id="UP001604267"/>
    </source>
</evidence>
<reference evidence="1 2" key="1">
    <citation type="submission" date="2024-10" db="EMBL/GenBank/DDBJ databases">
        <title>The Natural Products Discovery Center: Release of the First 8490 Sequenced Strains for Exploring Actinobacteria Biosynthetic Diversity.</title>
        <authorList>
            <person name="Kalkreuter E."/>
            <person name="Kautsar S.A."/>
            <person name="Yang D."/>
            <person name="Bader C.D."/>
            <person name="Teijaro C.N."/>
            <person name="Fluegel L."/>
            <person name="Davis C.M."/>
            <person name="Simpson J.R."/>
            <person name="Lauterbach L."/>
            <person name="Steele A.D."/>
            <person name="Gui C."/>
            <person name="Meng S."/>
            <person name="Li G."/>
            <person name="Viehrig K."/>
            <person name="Ye F."/>
            <person name="Su P."/>
            <person name="Kiefer A.F."/>
            <person name="Nichols A."/>
            <person name="Cepeda A.J."/>
            <person name="Yan W."/>
            <person name="Fan B."/>
            <person name="Jiang Y."/>
            <person name="Adhikari A."/>
            <person name="Zheng C.-J."/>
            <person name="Schuster L."/>
            <person name="Cowan T.M."/>
            <person name="Smanski M.J."/>
            <person name="Chevrette M.G."/>
            <person name="De Carvalho L.P.S."/>
            <person name="Shen B."/>
        </authorList>
    </citation>
    <scope>NUCLEOTIDE SEQUENCE [LARGE SCALE GENOMIC DNA]</scope>
    <source>
        <strain evidence="1 2">NPDC048320</strain>
    </source>
</reference>
<dbReference type="InterPro" id="IPR036705">
    <property type="entry name" value="Ribosyl_crysJ1_sf"/>
</dbReference>
<dbReference type="PANTHER" id="PTHR16222:SF12">
    <property type="entry name" value="ADP-RIBOSYLGLYCOHYDROLASE-RELATED"/>
    <property type="match status" value="1"/>
</dbReference>
<dbReference type="RefSeq" id="WP_392813956.1">
    <property type="nucleotide sequence ID" value="NZ_JBICYV010000001.1"/>
</dbReference>
<organism evidence="1 2">
    <name type="scientific">Streptomyces cinerochromogenes</name>
    <dbReference type="NCBI Taxonomy" id="66422"/>
    <lineage>
        <taxon>Bacteria</taxon>
        <taxon>Bacillati</taxon>
        <taxon>Actinomycetota</taxon>
        <taxon>Actinomycetes</taxon>
        <taxon>Kitasatosporales</taxon>
        <taxon>Streptomycetaceae</taxon>
        <taxon>Streptomyces</taxon>
    </lineage>
</organism>
<dbReference type="Pfam" id="PF03747">
    <property type="entry name" value="ADP_ribosyl_GH"/>
    <property type="match status" value="1"/>
</dbReference>
<accession>A0ABW7AZT8</accession>
<dbReference type="PANTHER" id="PTHR16222">
    <property type="entry name" value="ADP-RIBOSYLGLYCOHYDROLASE"/>
    <property type="match status" value="1"/>
</dbReference>
<comment type="caution">
    <text evidence="1">The sequence shown here is derived from an EMBL/GenBank/DDBJ whole genome shotgun (WGS) entry which is preliminary data.</text>
</comment>